<dbReference type="PANTHER" id="PTHR30143:SF0">
    <property type="entry name" value="2-KETO-4-PENTENOATE HYDRATASE"/>
    <property type="match status" value="1"/>
</dbReference>
<dbReference type="PANTHER" id="PTHR30143">
    <property type="entry name" value="ACID HYDRATASE"/>
    <property type="match status" value="1"/>
</dbReference>
<dbReference type="EMBL" id="MIGZ01000043">
    <property type="protein sequence ID" value="ODQ94304.1"/>
    <property type="molecule type" value="Genomic_DNA"/>
</dbReference>
<dbReference type="GO" id="GO:0008684">
    <property type="term" value="F:2-oxopent-4-enoate hydratase activity"/>
    <property type="evidence" value="ECO:0007669"/>
    <property type="project" value="TreeGrafter"/>
</dbReference>
<sequence>MRKTVNPTGQVSRNTINYVADLLQQAAELRRPIPPIRHLIGAENVDGAYGVQDELVRRRVGDGAVIVGRKIGLTSAAVQQQLGVDQPDFGFLTVDMDVSDAAMIPSHRLLQPKVEAEIAFMLKADLDGDVSDREQLVAAIDYAVAALEVVDSRISQWNLSIADTVADNASCGLFILSKHKVPLTVFEPRNAEMRMFVNDELLSQGDGRACLGDPLDALAWLARAAVRYGNPLRAGQIVLSGALGPMVPAYPGARIRAEIAPLGTILAEFSPSEIA</sequence>
<feature type="domain" description="Fumarylacetoacetase-like C-terminal" evidence="2">
    <location>
        <begin position="100"/>
        <end position="265"/>
    </location>
</feature>
<organism evidence="3 4">
    <name type="scientific">Mycolicibacterium holsaticum</name>
    <dbReference type="NCBI Taxonomy" id="152142"/>
    <lineage>
        <taxon>Bacteria</taxon>
        <taxon>Bacillati</taxon>
        <taxon>Actinomycetota</taxon>
        <taxon>Actinomycetes</taxon>
        <taxon>Mycobacteriales</taxon>
        <taxon>Mycobacteriaceae</taxon>
        <taxon>Mycolicibacterium</taxon>
    </lineage>
</organism>
<accession>A0A1E3RWS9</accession>
<name>A0A1E3RWS9_9MYCO</name>
<dbReference type="Gene3D" id="3.90.850.10">
    <property type="entry name" value="Fumarylacetoacetase-like, C-terminal domain"/>
    <property type="match status" value="1"/>
</dbReference>
<protein>
    <submittedName>
        <fullName evidence="3">2-keto-4-pentenoate hydratase</fullName>
    </submittedName>
</protein>
<gene>
    <name evidence="3" type="ORF">BHQ17_09635</name>
</gene>
<dbReference type="Proteomes" id="UP000094243">
    <property type="component" value="Unassembled WGS sequence"/>
</dbReference>
<evidence type="ECO:0000313" key="3">
    <source>
        <dbReference type="EMBL" id="ODQ94304.1"/>
    </source>
</evidence>
<comment type="caution">
    <text evidence="3">The sequence shown here is derived from an EMBL/GenBank/DDBJ whole genome shotgun (WGS) entry which is preliminary data.</text>
</comment>
<evidence type="ECO:0000259" key="2">
    <source>
        <dbReference type="Pfam" id="PF01557"/>
    </source>
</evidence>
<dbReference type="InterPro" id="IPR050772">
    <property type="entry name" value="Hydratase-Decarb/MhpD_sf"/>
</dbReference>
<evidence type="ECO:0000313" key="4">
    <source>
        <dbReference type="Proteomes" id="UP000094243"/>
    </source>
</evidence>
<dbReference type="SUPFAM" id="SSF56529">
    <property type="entry name" value="FAH"/>
    <property type="match status" value="1"/>
</dbReference>
<dbReference type="InterPro" id="IPR011234">
    <property type="entry name" value="Fumarylacetoacetase-like_C"/>
</dbReference>
<proteinExistence type="predicted"/>
<keyword evidence="1" id="KW-0456">Lyase</keyword>
<keyword evidence="4" id="KW-1185">Reference proteome</keyword>
<reference evidence="4" key="1">
    <citation type="submission" date="2016-09" db="EMBL/GenBank/DDBJ databases">
        <authorList>
            <person name="Greninger A.L."/>
            <person name="Jerome K.R."/>
            <person name="Mcnair B."/>
            <person name="Wallis C."/>
            <person name="Fang F."/>
        </authorList>
    </citation>
    <scope>NUCLEOTIDE SEQUENCE [LARGE SCALE GENOMIC DNA]</scope>
    <source>
        <strain evidence="4">M7</strain>
    </source>
</reference>
<dbReference type="InterPro" id="IPR036663">
    <property type="entry name" value="Fumarylacetoacetase_C_sf"/>
</dbReference>
<dbReference type="AlphaFoldDB" id="A0A1E3RWS9"/>
<dbReference type="Pfam" id="PF01557">
    <property type="entry name" value="FAA_hydrolase"/>
    <property type="match status" value="1"/>
</dbReference>
<evidence type="ECO:0000256" key="1">
    <source>
        <dbReference type="ARBA" id="ARBA00023239"/>
    </source>
</evidence>
<dbReference type="GO" id="GO:0005737">
    <property type="term" value="C:cytoplasm"/>
    <property type="evidence" value="ECO:0007669"/>
    <property type="project" value="TreeGrafter"/>
</dbReference>